<feature type="transmembrane region" description="Helical" evidence="8">
    <location>
        <begin position="96"/>
        <end position="120"/>
    </location>
</feature>
<comment type="caution">
    <text evidence="9">The sequence shown here is derived from an EMBL/GenBank/DDBJ whole genome shotgun (WGS) entry which is preliminary data.</text>
</comment>
<proteinExistence type="inferred from homology"/>
<keyword evidence="10" id="KW-1185">Reference proteome</keyword>
<keyword evidence="7 8" id="KW-0472">Membrane</keyword>
<evidence type="ECO:0000313" key="9">
    <source>
        <dbReference type="EMBL" id="MBD7962487.1"/>
    </source>
</evidence>
<reference evidence="9 10" key="1">
    <citation type="submission" date="2020-08" db="EMBL/GenBank/DDBJ databases">
        <title>A Genomic Blueprint of the Chicken Gut Microbiome.</title>
        <authorList>
            <person name="Gilroy R."/>
            <person name="Ravi A."/>
            <person name="Getino M."/>
            <person name="Pursley I."/>
            <person name="Horton D.L."/>
            <person name="Alikhan N.-F."/>
            <person name="Baker D."/>
            <person name="Gharbi K."/>
            <person name="Hall N."/>
            <person name="Watson M."/>
            <person name="Adriaenssens E.M."/>
            <person name="Foster-Nyarko E."/>
            <person name="Jarju S."/>
            <person name="Secka A."/>
            <person name="Antonio M."/>
            <person name="Oren A."/>
            <person name="Chaudhuri R."/>
            <person name="La Ragione R.M."/>
            <person name="Hildebrand F."/>
            <person name="Pallen M.J."/>
        </authorList>
    </citation>
    <scope>NUCLEOTIDE SEQUENCE [LARGE SCALE GENOMIC DNA]</scope>
    <source>
        <strain evidence="9 10">Sa2CUA10</strain>
    </source>
</reference>
<evidence type="ECO:0000256" key="4">
    <source>
        <dbReference type="ARBA" id="ARBA00022692"/>
    </source>
</evidence>
<keyword evidence="3" id="KW-1003">Cell membrane</keyword>
<sequence>MMKKVFLPFLIYLAFISESSLVQAFLPQDNSMDWQLVPRFSMVLILFVAIYVNTTYGLLYGLAFGLLTDLLYTDIIGVYLFSMAATAYITSIFSRYLFGNLIVTLLLSVVGVSILEFFVYGLNSLIGISTQMLDVFLYKRLLPTLILNGFFAILIYYPFVKQLNQIKDTLKEN</sequence>
<dbReference type="NCBIfam" id="TIGR03426">
    <property type="entry name" value="shape_MreD"/>
    <property type="match status" value="1"/>
</dbReference>
<evidence type="ECO:0000256" key="8">
    <source>
        <dbReference type="SAM" id="Phobius"/>
    </source>
</evidence>
<keyword evidence="5" id="KW-0133">Cell shape</keyword>
<comment type="subcellular location">
    <subcellularLocation>
        <location evidence="1">Cell membrane</location>
        <topology evidence="1">Multi-pass membrane protein</topology>
    </subcellularLocation>
</comment>
<dbReference type="EMBL" id="JACSQM010000001">
    <property type="protein sequence ID" value="MBD7962487.1"/>
    <property type="molecule type" value="Genomic_DNA"/>
</dbReference>
<dbReference type="Proteomes" id="UP000603641">
    <property type="component" value="Unassembled WGS sequence"/>
</dbReference>
<accession>A0ABR8SG57</accession>
<gene>
    <name evidence="9" type="primary">mreD</name>
    <name evidence="9" type="ORF">H9648_00365</name>
</gene>
<evidence type="ECO:0000256" key="5">
    <source>
        <dbReference type="ARBA" id="ARBA00022960"/>
    </source>
</evidence>
<dbReference type="InterPro" id="IPR007227">
    <property type="entry name" value="Cell_shape_determining_MreD"/>
</dbReference>
<dbReference type="Pfam" id="PF04093">
    <property type="entry name" value="MreD"/>
    <property type="match status" value="1"/>
</dbReference>
<feature type="transmembrane region" description="Helical" evidence="8">
    <location>
        <begin position="40"/>
        <end position="63"/>
    </location>
</feature>
<evidence type="ECO:0000313" key="10">
    <source>
        <dbReference type="Proteomes" id="UP000603641"/>
    </source>
</evidence>
<keyword evidence="6 8" id="KW-1133">Transmembrane helix</keyword>
<evidence type="ECO:0000256" key="3">
    <source>
        <dbReference type="ARBA" id="ARBA00022475"/>
    </source>
</evidence>
<comment type="similarity">
    <text evidence="2">Belongs to the MreD family.</text>
</comment>
<feature type="transmembrane region" description="Helical" evidence="8">
    <location>
        <begin position="141"/>
        <end position="159"/>
    </location>
</feature>
<protein>
    <submittedName>
        <fullName evidence="9">Rod shape-determining protein MreD</fullName>
    </submittedName>
</protein>
<organism evidence="9 10">
    <name type="scientific">Fictibacillus norfolkensis</name>
    <dbReference type="NCBI Taxonomy" id="2762233"/>
    <lineage>
        <taxon>Bacteria</taxon>
        <taxon>Bacillati</taxon>
        <taxon>Bacillota</taxon>
        <taxon>Bacilli</taxon>
        <taxon>Bacillales</taxon>
        <taxon>Fictibacillaceae</taxon>
        <taxon>Fictibacillus</taxon>
    </lineage>
</organism>
<evidence type="ECO:0000256" key="2">
    <source>
        <dbReference type="ARBA" id="ARBA00007776"/>
    </source>
</evidence>
<keyword evidence="4 8" id="KW-0812">Transmembrane</keyword>
<evidence type="ECO:0000256" key="1">
    <source>
        <dbReference type="ARBA" id="ARBA00004651"/>
    </source>
</evidence>
<feature type="transmembrane region" description="Helical" evidence="8">
    <location>
        <begin position="70"/>
        <end position="90"/>
    </location>
</feature>
<name>A0ABR8SG57_9BACL</name>
<evidence type="ECO:0000256" key="7">
    <source>
        <dbReference type="ARBA" id="ARBA00023136"/>
    </source>
</evidence>
<evidence type="ECO:0000256" key="6">
    <source>
        <dbReference type="ARBA" id="ARBA00022989"/>
    </source>
</evidence>